<accession>A0A150WRJ4</accession>
<comment type="caution">
    <text evidence="2">The sequence shown here is derived from an EMBL/GenBank/DDBJ whole genome shotgun (WGS) entry which is preliminary data.</text>
</comment>
<dbReference type="EMBL" id="LUKE01000001">
    <property type="protein sequence ID" value="KYG67060.1"/>
    <property type="molecule type" value="Genomic_DNA"/>
</dbReference>
<proteinExistence type="predicted"/>
<dbReference type="AlphaFoldDB" id="A0A150WRJ4"/>
<dbReference type="PROSITE" id="PS51257">
    <property type="entry name" value="PROKAR_LIPOPROTEIN"/>
    <property type="match status" value="1"/>
</dbReference>
<feature type="signal peptide" evidence="1">
    <location>
        <begin position="1"/>
        <end position="19"/>
    </location>
</feature>
<evidence type="ECO:0000256" key="1">
    <source>
        <dbReference type="SAM" id="SignalP"/>
    </source>
</evidence>
<evidence type="ECO:0008006" key="4">
    <source>
        <dbReference type="Google" id="ProtNLM"/>
    </source>
</evidence>
<dbReference type="Proteomes" id="UP000075320">
    <property type="component" value="Unassembled WGS sequence"/>
</dbReference>
<gene>
    <name evidence="2" type="ORF">AZI86_08590</name>
</gene>
<evidence type="ECO:0000313" key="3">
    <source>
        <dbReference type="Proteomes" id="UP000075320"/>
    </source>
</evidence>
<dbReference type="OrthoDB" id="5292642at2"/>
<organism evidence="2 3">
    <name type="scientific">Bdellovibrio bacteriovorus</name>
    <dbReference type="NCBI Taxonomy" id="959"/>
    <lineage>
        <taxon>Bacteria</taxon>
        <taxon>Pseudomonadati</taxon>
        <taxon>Bdellovibrionota</taxon>
        <taxon>Bdellovibrionia</taxon>
        <taxon>Bdellovibrionales</taxon>
        <taxon>Pseudobdellovibrionaceae</taxon>
        <taxon>Bdellovibrio</taxon>
    </lineage>
</organism>
<dbReference type="RefSeq" id="WP_061834637.1">
    <property type="nucleotide sequence ID" value="NZ_LUKE01000001.1"/>
</dbReference>
<protein>
    <recommendedName>
        <fullName evidence="4">Lipoprotein</fullName>
    </recommendedName>
</protein>
<feature type="chain" id="PRO_5007573512" description="Lipoprotein" evidence="1">
    <location>
        <begin position="20"/>
        <end position="181"/>
    </location>
</feature>
<reference evidence="2 3" key="1">
    <citation type="submission" date="2016-03" db="EMBL/GenBank/DDBJ databases">
        <authorList>
            <person name="Ploux O."/>
        </authorList>
    </citation>
    <scope>NUCLEOTIDE SEQUENCE [LARGE SCALE GENOMIC DNA]</scope>
    <source>
        <strain evidence="2 3">R0</strain>
    </source>
</reference>
<evidence type="ECO:0000313" key="2">
    <source>
        <dbReference type="EMBL" id="KYG67060.1"/>
    </source>
</evidence>
<keyword evidence="3" id="KW-1185">Reference proteome</keyword>
<sequence length="181" mass="19939">MRRLLSFLILFGFSCTCPAKVALKSTKRLIIPVDNVTPKITSEDVAKVIPLDLKEGDSQGTVFGRIADRGFSLWFNSSFVKSSALGQMAERTQEKLKTDVVVPAGTPNGVSHKFSFRVEAFQALAKLEYSGWLKASVNYDAKASCTDILFKEKVLENKDLVVSHKVSKEEGLSMVGLGWSF</sequence>
<keyword evidence="1" id="KW-0732">Signal</keyword>
<name>A0A150WRJ4_BDEBC</name>